<accession>A0AAN9UBS9</accession>
<dbReference type="EMBL" id="JAKJXP020000185">
    <property type="protein sequence ID" value="KAK7739249.1"/>
    <property type="molecule type" value="Genomic_DNA"/>
</dbReference>
<dbReference type="PANTHER" id="PTHR33048:SF31">
    <property type="entry name" value="INTEGRAL MEMBRANE PROTEIN"/>
    <property type="match status" value="1"/>
</dbReference>
<evidence type="ECO:0000256" key="1">
    <source>
        <dbReference type="ARBA" id="ARBA00004141"/>
    </source>
</evidence>
<name>A0AAN9UBS9_9PEZI</name>
<organism evidence="8 9">
    <name type="scientific">Diatrype stigma</name>
    <dbReference type="NCBI Taxonomy" id="117547"/>
    <lineage>
        <taxon>Eukaryota</taxon>
        <taxon>Fungi</taxon>
        <taxon>Dikarya</taxon>
        <taxon>Ascomycota</taxon>
        <taxon>Pezizomycotina</taxon>
        <taxon>Sordariomycetes</taxon>
        <taxon>Xylariomycetidae</taxon>
        <taxon>Xylariales</taxon>
        <taxon>Diatrypaceae</taxon>
        <taxon>Diatrype</taxon>
    </lineage>
</organism>
<gene>
    <name evidence="8" type="ORF">SLS62_011275</name>
</gene>
<dbReference type="Proteomes" id="UP001320420">
    <property type="component" value="Unassembled WGS sequence"/>
</dbReference>
<keyword evidence="3 6" id="KW-1133">Transmembrane helix</keyword>
<evidence type="ECO:0000256" key="3">
    <source>
        <dbReference type="ARBA" id="ARBA00022989"/>
    </source>
</evidence>
<dbReference type="InterPro" id="IPR049326">
    <property type="entry name" value="Rhodopsin_dom_fungi"/>
</dbReference>
<evidence type="ECO:0000256" key="2">
    <source>
        <dbReference type="ARBA" id="ARBA00022692"/>
    </source>
</evidence>
<protein>
    <recommendedName>
        <fullName evidence="7">Rhodopsin domain-containing protein</fullName>
    </recommendedName>
</protein>
<keyword evidence="2 6" id="KW-0812">Transmembrane</keyword>
<evidence type="ECO:0000259" key="7">
    <source>
        <dbReference type="Pfam" id="PF20684"/>
    </source>
</evidence>
<comment type="caution">
    <text evidence="8">The sequence shown here is derived from an EMBL/GenBank/DDBJ whole genome shotgun (WGS) entry which is preliminary data.</text>
</comment>
<evidence type="ECO:0000256" key="4">
    <source>
        <dbReference type="ARBA" id="ARBA00023136"/>
    </source>
</evidence>
<sequence>MVFCMFATQYGLGAPDSRIPEGQLEYYHARVKKNMIIFELIYFGASISTKFSMVLMILRLSTRRRYAYTIWGSMFLMALVGTGCLGVMFGNCKPFVSTWNEKL</sequence>
<dbReference type="InterPro" id="IPR052337">
    <property type="entry name" value="SAT4-like"/>
</dbReference>
<dbReference type="Pfam" id="PF20684">
    <property type="entry name" value="Fung_rhodopsin"/>
    <property type="match status" value="1"/>
</dbReference>
<feature type="transmembrane region" description="Helical" evidence="6">
    <location>
        <begin position="36"/>
        <end position="58"/>
    </location>
</feature>
<evidence type="ECO:0000256" key="5">
    <source>
        <dbReference type="ARBA" id="ARBA00038359"/>
    </source>
</evidence>
<keyword evidence="4 6" id="KW-0472">Membrane</keyword>
<dbReference type="AlphaFoldDB" id="A0AAN9UBS9"/>
<reference evidence="8 9" key="1">
    <citation type="submission" date="2024-02" db="EMBL/GenBank/DDBJ databases">
        <title>De novo assembly and annotation of 12 fungi associated with fruit tree decline syndrome in Ontario, Canada.</title>
        <authorList>
            <person name="Sulman M."/>
            <person name="Ellouze W."/>
            <person name="Ilyukhin E."/>
        </authorList>
    </citation>
    <scope>NUCLEOTIDE SEQUENCE [LARGE SCALE GENOMIC DNA]</scope>
    <source>
        <strain evidence="8 9">M11/M66-122</strain>
    </source>
</reference>
<keyword evidence="9" id="KW-1185">Reference proteome</keyword>
<comment type="similarity">
    <text evidence="5">Belongs to the SAT4 family.</text>
</comment>
<evidence type="ECO:0000313" key="9">
    <source>
        <dbReference type="Proteomes" id="UP001320420"/>
    </source>
</evidence>
<evidence type="ECO:0000313" key="8">
    <source>
        <dbReference type="EMBL" id="KAK7739249.1"/>
    </source>
</evidence>
<dbReference type="PANTHER" id="PTHR33048">
    <property type="entry name" value="PTH11-LIKE INTEGRAL MEMBRANE PROTEIN (AFU_ORTHOLOGUE AFUA_5G11245)"/>
    <property type="match status" value="1"/>
</dbReference>
<feature type="transmembrane region" description="Helical" evidence="6">
    <location>
        <begin position="70"/>
        <end position="89"/>
    </location>
</feature>
<proteinExistence type="inferred from homology"/>
<feature type="domain" description="Rhodopsin" evidence="7">
    <location>
        <begin position="4"/>
        <end position="102"/>
    </location>
</feature>
<comment type="subcellular location">
    <subcellularLocation>
        <location evidence="1">Membrane</location>
        <topology evidence="1">Multi-pass membrane protein</topology>
    </subcellularLocation>
</comment>
<evidence type="ECO:0000256" key="6">
    <source>
        <dbReference type="SAM" id="Phobius"/>
    </source>
</evidence>
<dbReference type="GO" id="GO:0016020">
    <property type="term" value="C:membrane"/>
    <property type="evidence" value="ECO:0007669"/>
    <property type="project" value="UniProtKB-SubCell"/>
</dbReference>